<dbReference type="SUPFAM" id="SSF81301">
    <property type="entry name" value="Nucleotidyltransferase"/>
    <property type="match status" value="1"/>
</dbReference>
<dbReference type="PANTHER" id="PTHR34822:SF1">
    <property type="entry name" value="GRPB FAMILY PROTEIN"/>
    <property type="match status" value="1"/>
</dbReference>
<comment type="caution">
    <text evidence="1">The sequence shown here is derived from an EMBL/GenBank/DDBJ whole genome shotgun (WGS) entry which is preliminary data.</text>
</comment>
<dbReference type="Pfam" id="PF04229">
    <property type="entry name" value="GrpB"/>
    <property type="match status" value="1"/>
</dbReference>
<dbReference type="Proteomes" id="UP000664795">
    <property type="component" value="Unassembled WGS sequence"/>
</dbReference>
<dbReference type="EMBL" id="JAFMYU010000001">
    <property type="protein sequence ID" value="MBO0929586.1"/>
    <property type="molecule type" value="Genomic_DNA"/>
</dbReference>
<evidence type="ECO:0000313" key="1">
    <source>
        <dbReference type="EMBL" id="MBO0929586.1"/>
    </source>
</evidence>
<accession>A0A939G410</accession>
<dbReference type="AlphaFoldDB" id="A0A939G410"/>
<dbReference type="PANTHER" id="PTHR34822">
    <property type="entry name" value="GRPB DOMAIN PROTEIN (AFU_ORTHOLOGUE AFUA_1G01530)"/>
    <property type="match status" value="1"/>
</dbReference>
<name>A0A939G410_9BACT</name>
<keyword evidence="2" id="KW-1185">Reference proteome</keyword>
<protein>
    <submittedName>
        <fullName evidence="1">GrpB family protein</fullName>
    </submittedName>
</protein>
<evidence type="ECO:0000313" key="2">
    <source>
        <dbReference type="Proteomes" id="UP000664795"/>
    </source>
</evidence>
<proteinExistence type="predicted"/>
<dbReference type="RefSeq" id="WP_207333549.1">
    <property type="nucleotide sequence ID" value="NZ_JAFMYU010000001.1"/>
</dbReference>
<organism evidence="1 2">
    <name type="scientific">Fibrella aquatilis</name>
    <dbReference type="NCBI Taxonomy" id="2817059"/>
    <lineage>
        <taxon>Bacteria</taxon>
        <taxon>Pseudomonadati</taxon>
        <taxon>Bacteroidota</taxon>
        <taxon>Cytophagia</taxon>
        <taxon>Cytophagales</taxon>
        <taxon>Spirosomataceae</taxon>
        <taxon>Fibrella</taxon>
    </lineage>
</organism>
<dbReference type="Gene3D" id="3.30.460.10">
    <property type="entry name" value="Beta Polymerase, domain 2"/>
    <property type="match status" value="1"/>
</dbReference>
<reference evidence="1 2" key="1">
    <citation type="submission" date="2021-03" db="EMBL/GenBank/DDBJ databases">
        <title>Fibrella sp. HMF5036 genome sequencing and assembly.</title>
        <authorList>
            <person name="Kang H."/>
            <person name="Kim H."/>
            <person name="Bae S."/>
            <person name="Joh K."/>
        </authorList>
    </citation>
    <scope>NUCLEOTIDE SEQUENCE [LARGE SCALE GENOMIC DNA]</scope>
    <source>
        <strain evidence="1 2">HMF5036</strain>
    </source>
</reference>
<gene>
    <name evidence="1" type="ORF">J2I48_01205</name>
</gene>
<dbReference type="InterPro" id="IPR043519">
    <property type="entry name" value="NT_sf"/>
</dbReference>
<sequence length="198" mass="22773">MTDSSPKDLFKSTMLLKTYTSNWIKDFTDIKLEIESGLHGLDFTIEHVGSTAVPHLDSKPIIDIDIIYSKNLDFVKIKSGLEKIGYYHNGNQGVDGRDVFKRNGKLTNKLLDTVKHHLYVCPIDSVALERHILTRNFLRKNEWARLQYQQMKYALAEKANQDRKVYSALKELNVNDFIDLIVKEEKQTHHVGFGIIGP</sequence>
<dbReference type="InterPro" id="IPR007344">
    <property type="entry name" value="GrpB/CoaE"/>
</dbReference>